<dbReference type="EMBL" id="MU006786">
    <property type="protein sequence ID" value="KAF2639738.1"/>
    <property type="molecule type" value="Genomic_DNA"/>
</dbReference>
<accession>A0A6A6RZW8</accession>
<reference evidence="2" key="1">
    <citation type="journal article" date="2020" name="Stud. Mycol.">
        <title>101 Dothideomycetes genomes: a test case for predicting lifestyles and emergence of pathogens.</title>
        <authorList>
            <person name="Haridas S."/>
            <person name="Albert R."/>
            <person name="Binder M."/>
            <person name="Bloem J."/>
            <person name="Labutti K."/>
            <person name="Salamov A."/>
            <person name="Andreopoulos B."/>
            <person name="Baker S."/>
            <person name="Barry K."/>
            <person name="Bills G."/>
            <person name="Bluhm B."/>
            <person name="Cannon C."/>
            <person name="Castanera R."/>
            <person name="Culley D."/>
            <person name="Daum C."/>
            <person name="Ezra D."/>
            <person name="Gonzalez J."/>
            <person name="Henrissat B."/>
            <person name="Kuo A."/>
            <person name="Liang C."/>
            <person name="Lipzen A."/>
            <person name="Lutzoni F."/>
            <person name="Magnuson J."/>
            <person name="Mondo S."/>
            <person name="Nolan M."/>
            <person name="Ohm R."/>
            <person name="Pangilinan J."/>
            <person name="Park H.-J."/>
            <person name="Ramirez L."/>
            <person name="Alfaro M."/>
            <person name="Sun H."/>
            <person name="Tritt A."/>
            <person name="Yoshinaga Y."/>
            <person name="Zwiers L.-H."/>
            <person name="Turgeon B."/>
            <person name="Goodwin S."/>
            <person name="Spatafora J."/>
            <person name="Crous P."/>
            <person name="Grigoriev I."/>
        </authorList>
    </citation>
    <scope>NUCLEOTIDE SEQUENCE</scope>
    <source>
        <strain evidence="2">CBS 473.64</strain>
    </source>
</reference>
<protein>
    <submittedName>
        <fullName evidence="2">Uncharacterized protein</fullName>
    </submittedName>
</protein>
<sequence length="52" mass="5846">MRKLTPQSGVRDPPTPVRSAYLDNKRGDLLRRIPHSATPPPRVLVRLSCRGI</sequence>
<evidence type="ECO:0000313" key="2">
    <source>
        <dbReference type="EMBL" id="KAF2639738.1"/>
    </source>
</evidence>
<gene>
    <name evidence="2" type="ORF">P280DRAFT_470359</name>
</gene>
<keyword evidence="3" id="KW-1185">Reference proteome</keyword>
<dbReference type="Proteomes" id="UP000799753">
    <property type="component" value="Unassembled WGS sequence"/>
</dbReference>
<organism evidence="2 3">
    <name type="scientific">Massarina eburnea CBS 473.64</name>
    <dbReference type="NCBI Taxonomy" id="1395130"/>
    <lineage>
        <taxon>Eukaryota</taxon>
        <taxon>Fungi</taxon>
        <taxon>Dikarya</taxon>
        <taxon>Ascomycota</taxon>
        <taxon>Pezizomycotina</taxon>
        <taxon>Dothideomycetes</taxon>
        <taxon>Pleosporomycetidae</taxon>
        <taxon>Pleosporales</taxon>
        <taxon>Massarineae</taxon>
        <taxon>Massarinaceae</taxon>
        <taxon>Massarina</taxon>
    </lineage>
</organism>
<feature type="region of interest" description="Disordered" evidence="1">
    <location>
        <begin position="1"/>
        <end position="21"/>
    </location>
</feature>
<proteinExistence type="predicted"/>
<name>A0A6A6RZW8_9PLEO</name>
<evidence type="ECO:0000313" key="3">
    <source>
        <dbReference type="Proteomes" id="UP000799753"/>
    </source>
</evidence>
<dbReference type="AlphaFoldDB" id="A0A6A6RZW8"/>
<evidence type="ECO:0000256" key="1">
    <source>
        <dbReference type="SAM" id="MobiDB-lite"/>
    </source>
</evidence>